<dbReference type="AlphaFoldDB" id="A0A1W6MWY1"/>
<dbReference type="InterPro" id="IPR050834">
    <property type="entry name" value="Glycosyltransf_2"/>
</dbReference>
<sequence length="329" mass="36295">MPKVSVIIPLYQSERYICETLRSVQAQTFTDFEIVVVDDGSSDRGPALAKDFDEPRLRVVHQENRGLAGARNGGIAHAKGQYLAFLDADDHWTPSKLERHVEQLDSDAEIGVSFSASALMDDDAKDMGLVQKPIGSMFDVISVFSRNPVGNGSAPVIRRETLDAIAFFDGERDRLCWFDESFRQSEDIECWTRIAATTDWKFGYVDAPLTRYRVNRHGLSANVETQLATWRRFRGKVALYAPDVEACAGKSAEAYQLHSLARRAIRSSQFAQGLKLATTAVKLEPRMLLVEPVRTLCTLAAGVAGVLLPAATVDKMARVAICCAGAIRI</sequence>
<dbReference type="Proteomes" id="UP000193978">
    <property type="component" value="Chromosome"/>
</dbReference>
<feature type="domain" description="Glycosyltransferase 2-like" evidence="1">
    <location>
        <begin position="5"/>
        <end position="112"/>
    </location>
</feature>
<organism evidence="2 3">
    <name type="scientific">Methylocystis bryophila</name>
    <dbReference type="NCBI Taxonomy" id="655015"/>
    <lineage>
        <taxon>Bacteria</taxon>
        <taxon>Pseudomonadati</taxon>
        <taxon>Pseudomonadota</taxon>
        <taxon>Alphaproteobacteria</taxon>
        <taxon>Hyphomicrobiales</taxon>
        <taxon>Methylocystaceae</taxon>
        <taxon>Methylocystis</taxon>
    </lineage>
</organism>
<evidence type="ECO:0000313" key="3">
    <source>
        <dbReference type="Proteomes" id="UP000193978"/>
    </source>
</evidence>
<dbReference type="CDD" id="cd00761">
    <property type="entry name" value="Glyco_tranf_GTA_type"/>
    <property type="match status" value="1"/>
</dbReference>
<dbReference type="STRING" id="655015.B1812_14430"/>
<gene>
    <name evidence="2" type="ORF">B1812_14430</name>
</gene>
<evidence type="ECO:0000259" key="1">
    <source>
        <dbReference type="Pfam" id="PF00535"/>
    </source>
</evidence>
<dbReference type="KEGG" id="mbry:B1812_14430"/>
<dbReference type="InterPro" id="IPR029044">
    <property type="entry name" value="Nucleotide-diphossugar_trans"/>
</dbReference>
<reference evidence="2 3" key="1">
    <citation type="submission" date="2017-02" db="EMBL/GenBank/DDBJ databases">
        <authorList>
            <person name="Peterson S.W."/>
        </authorList>
    </citation>
    <scope>NUCLEOTIDE SEQUENCE [LARGE SCALE GENOMIC DNA]</scope>
    <source>
        <strain evidence="2 3">S285</strain>
    </source>
</reference>
<dbReference type="OrthoDB" id="9794124at2"/>
<keyword evidence="3" id="KW-1185">Reference proteome</keyword>
<evidence type="ECO:0000313" key="2">
    <source>
        <dbReference type="EMBL" id="ARN82075.1"/>
    </source>
</evidence>
<proteinExistence type="predicted"/>
<protein>
    <recommendedName>
        <fullName evidence="1">Glycosyltransferase 2-like domain-containing protein</fullName>
    </recommendedName>
</protein>
<dbReference type="Gene3D" id="3.90.550.10">
    <property type="entry name" value="Spore Coat Polysaccharide Biosynthesis Protein SpsA, Chain A"/>
    <property type="match status" value="1"/>
</dbReference>
<dbReference type="Pfam" id="PF00535">
    <property type="entry name" value="Glycos_transf_2"/>
    <property type="match status" value="1"/>
</dbReference>
<dbReference type="InterPro" id="IPR001173">
    <property type="entry name" value="Glyco_trans_2-like"/>
</dbReference>
<dbReference type="PANTHER" id="PTHR43685">
    <property type="entry name" value="GLYCOSYLTRANSFERASE"/>
    <property type="match status" value="1"/>
</dbReference>
<dbReference type="PANTHER" id="PTHR43685:SF2">
    <property type="entry name" value="GLYCOSYLTRANSFERASE 2-LIKE DOMAIN-CONTAINING PROTEIN"/>
    <property type="match status" value="1"/>
</dbReference>
<accession>A0A1W6MWY1</accession>
<name>A0A1W6MWY1_9HYPH</name>
<dbReference type="RefSeq" id="WP_085772198.1">
    <property type="nucleotide sequence ID" value="NZ_AP027149.1"/>
</dbReference>
<dbReference type="SUPFAM" id="SSF53448">
    <property type="entry name" value="Nucleotide-diphospho-sugar transferases"/>
    <property type="match status" value="1"/>
</dbReference>
<dbReference type="EMBL" id="CP019948">
    <property type="protein sequence ID" value="ARN82075.1"/>
    <property type="molecule type" value="Genomic_DNA"/>
</dbReference>